<accession>A0A2P6QAH4</accession>
<reference evidence="2 3" key="1">
    <citation type="journal article" date="2018" name="Nat. Genet.">
        <title>The Rosa genome provides new insights in the design of modern roses.</title>
        <authorList>
            <person name="Bendahmane M."/>
        </authorList>
    </citation>
    <scope>NUCLEOTIDE SEQUENCE [LARGE SCALE GENOMIC DNA]</scope>
    <source>
        <strain evidence="3">cv. Old Blush</strain>
    </source>
</reference>
<gene>
    <name evidence="2" type="ORF">RchiOBHm_Chr5g0032641</name>
</gene>
<sequence>MVSGIIDCMIFMFVFKVWVAVILNFRANLDSGASNIIWVLSVSALASFIFEV</sequence>
<dbReference type="Gramene" id="PRQ31182">
    <property type="protein sequence ID" value="PRQ31182"/>
    <property type="gene ID" value="RchiOBHm_Chr5g0032641"/>
</dbReference>
<comment type="caution">
    <text evidence="2">The sequence shown here is derived from an EMBL/GenBank/DDBJ whole genome shotgun (WGS) entry which is preliminary data.</text>
</comment>
<proteinExistence type="predicted"/>
<organism evidence="2 3">
    <name type="scientific">Rosa chinensis</name>
    <name type="common">China rose</name>
    <dbReference type="NCBI Taxonomy" id="74649"/>
    <lineage>
        <taxon>Eukaryota</taxon>
        <taxon>Viridiplantae</taxon>
        <taxon>Streptophyta</taxon>
        <taxon>Embryophyta</taxon>
        <taxon>Tracheophyta</taxon>
        <taxon>Spermatophyta</taxon>
        <taxon>Magnoliopsida</taxon>
        <taxon>eudicotyledons</taxon>
        <taxon>Gunneridae</taxon>
        <taxon>Pentapetalae</taxon>
        <taxon>rosids</taxon>
        <taxon>fabids</taxon>
        <taxon>Rosales</taxon>
        <taxon>Rosaceae</taxon>
        <taxon>Rosoideae</taxon>
        <taxon>Rosoideae incertae sedis</taxon>
        <taxon>Rosa</taxon>
    </lineage>
</organism>
<keyword evidence="3" id="KW-1185">Reference proteome</keyword>
<keyword evidence="1" id="KW-1133">Transmembrane helix</keyword>
<evidence type="ECO:0000313" key="3">
    <source>
        <dbReference type="Proteomes" id="UP000238479"/>
    </source>
</evidence>
<feature type="transmembrane region" description="Helical" evidence="1">
    <location>
        <begin position="5"/>
        <end position="25"/>
    </location>
</feature>
<dbReference type="Proteomes" id="UP000238479">
    <property type="component" value="Chromosome 5"/>
</dbReference>
<dbReference type="AlphaFoldDB" id="A0A2P6QAH4"/>
<keyword evidence="1" id="KW-0472">Membrane</keyword>
<evidence type="ECO:0000256" key="1">
    <source>
        <dbReference type="SAM" id="Phobius"/>
    </source>
</evidence>
<name>A0A2P6QAH4_ROSCH</name>
<protein>
    <submittedName>
        <fullName evidence="2">Uncharacterized protein</fullName>
    </submittedName>
</protein>
<keyword evidence="1" id="KW-0812">Transmembrane</keyword>
<evidence type="ECO:0000313" key="2">
    <source>
        <dbReference type="EMBL" id="PRQ31182.1"/>
    </source>
</evidence>
<feature type="transmembrane region" description="Helical" evidence="1">
    <location>
        <begin position="31"/>
        <end position="50"/>
    </location>
</feature>
<dbReference type="EMBL" id="PDCK01000043">
    <property type="protein sequence ID" value="PRQ31182.1"/>
    <property type="molecule type" value="Genomic_DNA"/>
</dbReference>